<dbReference type="Gene3D" id="1.10.3080.10">
    <property type="entry name" value="Clc chloride channel"/>
    <property type="match status" value="1"/>
</dbReference>
<feature type="transmembrane region" description="Helical" evidence="10">
    <location>
        <begin position="96"/>
        <end position="115"/>
    </location>
</feature>
<dbReference type="InterPro" id="IPR014743">
    <property type="entry name" value="Cl-channel_core"/>
</dbReference>
<evidence type="ECO:0000256" key="8">
    <source>
        <dbReference type="ARBA" id="ARBA00023214"/>
    </source>
</evidence>
<feature type="transmembrane region" description="Helical" evidence="10">
    <location>
        <begin position="218"/>
        <end position="242"/>
    </location>
</feature>
<evidence type="ECO:0000256" key="3">
    <source>
        <dbReference type="ARBA" id="ARBA00022692"/>
    </source>
</evidence>
<keyword evidence="8" id="KW-0868">Chloride</keyword>
<evidence type="ECO:0000313" key="12">
    <source>
        <dbReference type="Proteomes" id="UP000245396"/>
    </source>
</evidence>
<dbReference type="Proteomes" id="UP000245396">
    <property type="component" value="Unassembled WGS sequence"/>
</dbReference>
<feature type="transmembrane region" description="Helical" evidence="10">
    <location>
        <begin position="189"/>
        <end position="212"/>
    </location>
</feature>
<dbReference type="STRING" id="1192868.GCA_000304395_03464"/>
<sequence length="612" mass="64704">MTGAIANFVSRRTDVAVHSETPTAIAYRRLRIQLRETWRFLTARGITIVLLACVVGVIAGALATVLGSIVQFMHWVLFGLPAGARLSAMFSLSSPWQALVPAAGGAVLGLSVIYLKLRRYRTPVDPIEANALYGGRLSMTDTFIVAGQTMVSSGFGASVGLEAAYTQTGSGIASWIAQKFGLRRGDVRILVGCGAAGAIAAAFGAPLTGAFYGFELIIGVYSIANIAPVMAAAICASLTASYMGGVQFPIDLGQLPPMTAAQYVPFIILGLLAGGVSIGIMRLVTLVERFFIKARIMPWLRPAIGGLIVGMLALLTPQVLSSGHGGLHRELAMNYGLAVIVQIFLLKLLASAVSLGSGFRGGLFFASLFLGALLGKIFAAGMAVLSPEIGIDPLVSAMVGMTSLAVGVIGGPLTMTFLALESSGNLALTGVVLAAAIVSSLLVRETFGFSFSTWRFHLRGETIRGAQDIGWMRNLTVGSMMREDVRTVPGDMTVADFRTAVPLGSTQRVIAVDPDKKYLGMIIVAEIHAQPPSADVNHEPVVDFARHRDTVLVPTMNVKAAAETCARAGGEELAVVQDFVGRKVIALLTEGHMLRRYAEELDKVRRDIAGER</sequence>
<keyword evidence="12" id="KW-1185">Reference proteome</keyword>
<feature type="transmembrane region" description="Helical" evidence="10">
    <location>
        <begin position="299"/>
        <end position="320"/>
    </location>
</feature>
<evidence type="ECO:0000256" key="1">
    <source>
        <dbReference type="ARBA" id="ARBA00004141"/>
    </source>
</evidence>
<dbReference type="PANTHER" id="PTHR43427">
    <property type="entry name" value="CHLORIDE CHANNEL PROTEIN CLC-E"/>
    <property type="match status" value="1"/>
</dbReference>
<feature type="transmembrane region" description="Helical" evidence="10">
    <location>
        <begin position="332"/>
        <end position="350"/>
    </location>
</feature>
<evidence type="ECO:0000256" key="7">
    <source>
        <dbReference type="ARBA" id="ARBA00023173"/>
    </source>
</evidence>
<dbReference type="InterPro" id="IPR046342">
    <property type="entry name" value="CBS_dom_sf"/>
</dbReference>
<feature type="transmembrane region" description="Helical" evidence="10">
    <location>
        <begin position="362"/>
        <end position="385"/>
    </location>
</feature>
<dbReference type="Pfam" id="PF00654">
    <property type="entry name" value="Voltage_CLC"/>
    <property type="match status" value="1"/>
</dbReference>
<reference evidence="11 12" key="1">
    <citation type="submission" date="2018-05" db="EMBL/GenBank/DDBJ databases">
        <title>Genomic Encyclopedia of Type Strains, Phase IV (KMG-IV): sequencing the most valuable type-strain genomes for metagenomic binning, comparative biology and taxonomic classification.</title>
        <authorList>
            <person name="Goeker M."/>
        </authorList>
    </citation>
    <scope>NUCLEOTIDE SEQUENCE [LARGE SCALE GENOMIC DNA]</scope>
    <source>
        <strain evidence="11 12">DSM 6986</strain>
    </source>
</reference>
<keyword evidence="2" id="KW-0813">Transport</keyword>
<evidence type="ECO:0000256" key="5">
    <source>
        <dbReference type="ARBA" id="ARBA00023065"/>
    </source>
</evidence>
<dbReference type="AlphaFoldDB" id="A0A316C0T9"/>
<dbReference type="OrthoDB" id="9814803at2"/>
<keyword evidence="7" id="KW-0869">Chloride channel</keyword>
<dbReference type="PRINTS" id="PR00762">
    <property type="entry name" value="CLCHANNEL"/>
</dbReference>
<proteinExistence type="predicted"/>
<gene>
    <name evidence="11" type="ORF">C7441_110125</name>
</gene>
<evidence type="ECO:0000256" key="9">
    <source>
        <dbReference type="ARBA" id="ARBA00023303"/>
    </source>
</evidence>
<keyword evidence="3 10" id="KW-0812">Transmembrane</keyword>
<evidence type="ECO:0000256" key="10">
    <source>
        <dbReference type="SAM" id="Phobius"/>
    </source>
</evidence>
<keyword evidence="4 10" id="KW-1133">Transmembrane helix</keyword>
<name>A0A316C0T9_PSESE</name>
<protein>
    <submittedName>
        <fullName evidence="11">CIC family chloride channel protein</fullName>
    </submittedName>
</protein>
<dbReference type="GO" id="GO:0005254">
    <property type="term" value="F:chloride channel activity"/>
    <property type="evidence" value="ECO:0007669"/>
    <property type="project" value="UniProtKB-KW"/>
</dbReference>
<feature type="transmembrane region" description="Helical" evidence="10">
    <location>
        <begin position="426"/>
        <end position="443"/>
    </location>
</feature>
<dbReference type="CDD" id="cd00400">
    <property type="entry name" value="Voltage_gated_ClC"/>
    <property type="match status" value="1"/>
</dbReference>
<evidence type="ECO:0000256" key="2">
    <source>
        <dbReference type="ARBA" id="ARBA00022448"/>
    </source>
</evidence>
<dbReference type="SUPFAM" id="SSF81340">
    <property type="entry name" value="Clc chloride channel"/>
    <property type="match status" value="1"/>
</dbReference>
<keyword evidence="5" id="KW-0406">Ion transport</keyword>
<dbReference type="GO" id="GO:0034707">
    <property type="term" value="C:chloride channel complex"/>
    <property type="evidence" value="ECO:0007669"/>
    <property type="project" value="UniProtKB-KW"/>
</dbReference>
<evidence type="ECO:0000256" key="6">
    <source>
        <dbReference type="ARBA" id="ARBA00023136"/>
    </source>
</evidence>
<feature type="transmembrane region" description="Helical" evidence="10">
    <location>
        <begin position="397"/>
        <end position="420"/>
    </location>
</feature>
<keyword evidence="9" id="KW-0407">Ion channel</keyword>
<dbReference type="Gene3D" id="3.10.580.10">
    <property type="entry name" value="CBS-domain"/>
    <property type="match status" value="1"/>
</dbReference>
<feature type="transmembrane region" description="Helical" evidence="10">
    <location>
        <begin position="263"/>
        <end position="287"/>
    </location>
</feature>
<comment type="subcellular location">
    <subcellularLocation>
        <location evidence="1">Membrane</location>
        <topology evidence="1">Multi-pass membrane protein</topology>
    </subcellularLocation>
</comment>
<keyword evidence="6 10" id="KW-0472">Membrane</keyword>
<feature type="transmembrane region" description="Helical" evidence="10">
    <location>
        <begin position="48"/>
        <end position="76"/>
    </location>
</feature>
<evidence type="ECO:0000256" key="4">
    <source>
        <dbReference type="ARBA" id="ARBA00022989"/>
    </source>
</evidence>
<evidence type="ECO:0000313" key="11">
    <source>
        <dbReference type="EMBL" id="PWJ81591.1"/>
    </source>
</evidence>
<dbReference type="EMBL" id="QGGG01000010">
    <property type="protein sequence ID" value="PWJ81591.1"/>
    <property type="molecule type" value="Genomic_DNA"/>
</dbReference>
<dbReference type="SUPFAM" id="SSF54631">
    <property type="entry name" value="CBS-domain pair"/>
    <property type="match status" value="1"/>
</dbReference>
<dbReference type="InterPro" id="IPR001807">
    <property type="entry name" value="ClC"/>
</dbReference>
<dbReference type="PANTHER" id="PTHR43427:SF6">
    <property type="entry name" value="CHLORIDE CHANNEL PROTEIN CLC-E"/>
    <property type="match status" value="1"/>
</dbReference>
<comment type="caution">
    <text evidence="11">The sequence shown here is derived from an EMBL/GenBank/DDBJ whole genome shotgun (WGS) entry which is preliminary data.</text>
</comment>
<organism evidence="11 12">
    <name type="scientific">Pseudaminobacter salicylatoxidans</name>
    <dbReference type="NCBI Taxonomy" id="93369"/>
    <lineage>
        <taxon>Bacteria</taxon>
        <taxon>Pseudomonadati</taxon>
        <taxon>Pseudomonadota</taxon>
        <taxon>Alphaproteobacteria</taxon>
        <taxon>Hyphomicrobiales</taxon>
        <taxon>Phyllobacteriaceae</taxon>
        <taxon>Pseudaminobacter</taxon>
    </lineage>
</organism>
<accession>A0A316C0T9</accession>
<dbReference type="InterPro" id="IPR050368">
    <property type="entry name" value="ClC-type_chloride_channel"/>
</dbReference>
<dbReference type="RefSeq" id="WP_109613558.1">
    <property type="nucleotide sequence ID" value="NZ_QGGG01000010.1"/>
</dbReference>